<reference evidence="2 3" key="1">
    <citation type="submission" date="2016-04" db="EMBL/GenBank/DDBJ databases">
        <title>A degradative enzymes factory behind the ericoid mycorrhizal symbiosis.</title>
        <authorList>
            <consortium name="DOE Joint Genome Institute"/>
            <person name="Martino E."/>
            <person name="Morin E."/>
            <person name="Grelet G."/>
            <person name="Kuo A."/>
            <person name="Kohler A."/>
            <person name="Daghino S."/>
            <person name="Barry K."/>
            <person name="Choi C."/>
            <person name="Cichocki N."/>
            <person name="Clum A."/>
            <person name="Copeland A."/>
            <person name="Hainaut M."/>
            <person name="Haridas S."/>
            <person name="Labutti K."/>
            <person name="Lindquist E."/>
            <person name="Lipzen A."/>
            <person name="Khouja H.-R."/>
            <person name="Murat C."/>
            <person name="Ohm R."/>
            <person name="Olson A."/>
            <person name="Spatafora J."/>
            <person name="Veneault-Fourrey C."/>
            <person name="Henrissat B."/>
            <person name="Grigoriev I."/>
            <person name="Martin F."/>
            <person name="Perotto S."/>
        </authorList>
    </citation>
    <scope>NUCLEOTIDE SEQUENCE [LARGE SCALE GENOMIC DNA]</scope>
    <source>
        <strain evidence="2 3">E</strain>
    </source>
</reference>
<evidence type="ECO:0000313" key="3">
    <source>
        <dbReference type="Proteomes" id="UP000235371"/>
    </source>
</evidence>
<organism evidence="2 3">
    <name type="scientific">Hyaloscypha bicolor E</name>
    <dbReference type="NCBI Taxonomy" id="1095630"/>
    <lineage>
        <taxon>Eukaryota</taxon>
        <taxon>Fungi</taxon>
        <taxon>Dikarya</taxon>
        <taxon>Ascomycota</taxon>
        <taxon>Pezizomycotina</taxon>
        <taxon>Leotiomycetes</taxon>
        <taxon>Helotiales</taxon>
        <taxon>Hyaloscyphaceae</taxon>
        <taxon>Hyaloscypha</taxon>
        <taxon>Hyaloscypha bicolor</taxon>
    </lineage>
</organism>
<dbReference type="InParanoid" id="A0A2J6STD4"/>
<gene>
    <name evidence="2" type="ORF">K444DRAFT_133467</name>
</gene>
<evidence type="ECO:0000259" key="1">
    <source>
        <dbReference type="Pfam" id="PF06985"/>
    </source>
</evidence>
<dbReference type="AlphaFoldDB" id="A0A2J6STD4"/>
<feature type="domain" description="Heterokaryon incompatibility" evidence="1">
    <location>
        <begin position="50"/>
        <end position="196"/>
    </location>
</feature>
<dbReference type="InterPro" id="IPR010730">
    <property type="entry name" value="HET"/>
</dbReference>
<proteinExistence type="predicted"/>
<dbReference type="STRING" id="1095630.A0A2J6STD4"/>
<dbReference type="InterPro" id="IPR052895">
    <property type="entry name" value="HetReg/Transcr_Mod"/>
</dbReference>
<dbReference type="Pfam" id="PF06985">
    <property type="entry name" value="HET"/>
    <property type="match status" value="1"/>
</dbReference>
<dbReference type="Proteomes" id="UP000235371">
    <property type="component" value="Unassembled WGS sequence"/>
</dbReference>
<protein>
    <submittedName>
        <fullName evidence="2">HET-domain-containing protein</fullName>
    </submittedName>
</protein>
<dbReference type="RefSeq" id="XP_024730911.1">
    <property type="nucleotide sequence ID" value="XM_024870474.1"/>
</dbReference>
<sequence length="690" mass="80416">MTTYQYQKLTESDAIRLILLQPSTDLDSPLVCTLLYTSLTHCHNNLIDKYTALSYVWGDAARSRLIKVNNEAMYITASLDSALRHLRDRHRPRLVWADAICIDQDDPEERNQQVNQMGWVYRQANHTVIYLGEGTPETRLFLETLQSKSPVDWKPPHLRRGSIERVRDELGSEVEVAAREWIVGRPWFKRVWILQELVLSQDPWIQCGTSATGWTCLYSHVFDISLKRLLKPEERIVHSMGRLHLQHRSLEWDKNETAENETPWFAERLYDLLKSRKGFGVTDPRDMLFANLGLVGHATEYENEFLHLIMVDYQKNEAKVYSDLARYFLESFDDFRIFALLDPNEKRCESEAPSWAPDWVSGPPSQYSRLSDELKYNQYSYDWKTLTWASQSRVLVFGGRFLGEVQALGPIIDQSLCPQIARDFSELLKRDRVLDRDLCQFMKSAFEQPYQKWRQWLVPWIPDPKRILKWIQEQCTNEKDWLKRGVTSDWLIDSEMDDQEILIALDIESILFALADINKVRLSDADIRYLSEEPWSWSGEIHPRRGHSSWRIRSLMAQLVFSSFITDGPNLFYSRRIARLGNNLLALVPGSTRIGDIVSLPIQDFYPVPLVLRHNLAQIDGDLDVEIRQRIDDVLREDLSWEARENLDQLRGAEVIQHLTIVGECFVEGWMHGPRYTKGEAGPLQILALH</sequence>
<name>A0A2J6STD4_9HELO</name>
<dbReference type="PANTHER" id="PTHR24148">
    <property type="entry name" value="ANKYRIN REPEAT DOMAIN-CONTAINING PROTEIN 39 HOMOLOG-RELATED"/>
    <property type="match status" value="1"/>
</dbReference>
<evidence type="ECO:0000313" key="2">
    <source>
        <dbReference type="EMBL" id="PMD54007.1"/>
    </source>
</evidence>
<keyword evidence="3" id="KW-1185">Reference proteome</keyword>
<dbReference type="PANTHER" id="PTHR24148:SF73">
    <property type="entry name" value="HET DOMAIN PROTEIN (AFU_ORTHOLOGUE AFUA_8G01020)"/>
    <property type="match status" value="1"/>
</dbReference>
<accession>A0A2J6STD4</accession>
<dbReference type="GeneID" id="36578556"/>
<dbReference type="OrthoDB" id="2157530at2759"/>
<dbReference type="EMBL" id="KZ613866">
    <property type="protein sequence ID" value="PMD54007.1"/>
    <property type="molecule type" value="Genomic_DNA"/>
</dbReference>